<dbReference type="InterPro" id="IPR036397">
    <property type="entry name" value="RNaseH_sf"/>
</dbReference>
<dbReference type="InterPro" id="IPR047655">
    <property type="entry name" value="Transpos_IS630-like"/>
</dbReference>
<dbReference type="RefSeq" id="WP_349281548.1">
    <property type="nucleotide sequence ID" value="NZ_CP157675.1"/>
</dbReference>
<evidence type="ECO:0000259" key="2">
    <source>
        <dbReference type="Pfam" id="PF13358"/>
    </source>
</evidence>
<gene>
    <name evidence="3" type="ORF">ABLV49_00550</name>
</gene>
<dbReference type="InterPro" id="IPR038717">
    <property type="entry name" value="Tc1-like_DDE_dom"/>
</dbReference>
<feature type="region of interest" description="Disordered" evidence="1">
    <location>
        <begin position="1"/>
        <end position="20"/>
    </location>
</feature>
<evidence type="ECO:0000256" key="1">
    <source>
        <dbReference type="SAM" id="MobiDB-lite"/>
    </source>
</evidence>
<dbReference type="EMBL" id="CP157675">
    <property type="protein sequence ID" value="XBP72186.1"/>
    <property type="molecule type" value="Genomic_DNA"/>
</dbReference>
<sequence>MHAAEQTRPDVAQARQDWSAKQPDLPAAQLIFLDETWATTSMTPTRGRSPKGQRCRGFAPAGHWRTTTFVCALSTRGLRAPLVLDGPLNGPAFRAWVEQFLVPELRPSDIVVMDNLSAHKVAGIQAAIEQAGATVKYLPPYSPDYNPIEQVFAKLKAMLRKTQARTVDALWSVIGELLDRFDSAECERYVRHCGYCGSG</sequence>
<dbReference type="Pfam" id="PF13358">
    <property type="entry name" value="DDE_3"/>
    <property type="match status" value="1"/>
</dbReference>
<dbReference type="PANTHER" id="PTHR46564">
    <property type="entry name" value="TRANSPOSASE"/>
    <property type="match status" value="1"/>
</dbReference>
<accession>A0AAU7LX61</accession>
<dbReference type="NCBIfam" id="NF033545">
    <property type="entry name" value="transpos_IS630"/>
    <property type="match status" value="1"/>
</dbReference>
<feature type="domain" description="Tc1-like transposase DDE" evidence="2">
    <location>
        <begin position="29"/>
        <end position="170"/>
    </location>
</feature>
<organism evidence="3">
    <name type="scientific">Polaromonas hydrogenivorans</name>
    <dbReference type="NCBI Taxonomy" id="335476"/>
    <lineage>
        <taxon>Bacteria</taxon>
        <taxon>Pseudomonadati</taxon>
        <taxon>Pseudomonadota</taxon>
        <taxon>Betaproteobacteria</taxon>
        <taxon>Burkholderiales</taxon>
        <taxon>Comamonadaceae</taxon>
        <taxon>Polaromonas</taxon>
    </lineage>
</organism>
<protein>
    <submittedName>
        <fullName evidence="3">IS630 family transposase</fullName>
    </submittedName>
</protein>
<name>A0AAU7LX61_9BURK</name>
<dbReference type="PANTHER" id="PTHR46564:SF1">
    <property type="entry name" value="TRANSPOSASE"/>
    <property type="match status" value="1"/>
</dbReference>
<dbReference type="GO" id="GO:0003676">
    <property type="term" value="F:nucleic acid binding"/>
    <property type="evidence" value="ECO:0007669"/>
    <property type="project" value="InterPro"/>
</dbReference>
<evidence type="ECO:0000313" key="3">
    <source>
        <dbReference type="EMBL" id="XBP72186.1"/>
    </source>
</evidence>
<dbReference type="AlphaFoldDB" id="A0AAU7LX61"/>
<dbReference type="Gene3D" id="3.30.420.10">
    <property type="entry name" value="Ribonuclease H-like superfamily/Ribonuclease H"/>
    <property type="match status" value="1"/>
</dbReference>
<proteinExistence type="predicted"/>
<reference evidence="3" key="1">
    <citation type="submission" date="2024-05" db="EMBL/GenBank/DDBJ databases">
        <authorList>
            <person name="Bunk B."/>
            <person name="Swiderski J."/>
            <person name="Sproer C."/>
            <person name="Thiel V."/>
        </authorList>
    </citation>
    <scope>NUCLEOTIDE SEQUENCE</scope>
    <source>
        <strain evidence="3">DSM 17735</strain>
    </source>
</reference>